<feature type="domain" description="eCIS core" evidence="2">
    <location>
        <begin position="171"/>
        <end position="247"/>
    </location>
</feature>
<evidence type="ECO:0000313" key="4">
    <source>
        <dbReference type="Proteomes" id="UP000618445"/>
    </source>
</evidence>
<organism evidence="3 4">
    <name type="scientific">Phormidium tenue FACHB-1050</name>
    <dbReference type="NCBI Taxonomy" id="2692857"/>
    <lineage>
        <taxon>Bacteria</taxon>
        <taxon>Bacillati</taxon>
        <taxon>Cyanobacteriota</taxon>
        <taxon>Cyanophyceae</taxon>
        <taxon>Oscillatoriophycideae</taxon>
        <taxon>Oscillatoriales</taxon>
        <taxon>Oscillatoriaceae</taxon>
        <taxon>Phormidium</taxon>
    </lineage>
</organism>
<sequence>MKFKHEKSPKTTSSVAPTTLNLQTRPFAPIEAVSTKSPSTEKTEKSEYQQKHSPNILERLINSLPPEPASSVQRKPENRLKAIAQNRLIQAKLAIGEPNDKYEKEADDTASKVVQQINTPIQNQSIQRDALPQGNKLRKKPLQRRENVGGGDASTELESSIQRARGSGQSLDANLQRSMGQAMGADFSGVKVHTDSQSDQLNQSIQAKAFTTGQDVFFRQGAYEPSSRGGQELIAHELTHVVQQNGGTVQRSPQPTEISNGKSLSAEPIQRKFDPALLDKMEKHIGSKASQQKLVSGEGHGQEMAEQLARGGDGKNENVNNFTAGEGQYNKSWFGFGSDWNKKKGGAVEQEATPEVMSQTLMNLVRLTKYDDTASASVLELANGGQDLQDEQMWNLVVVNSKFMSYIQKGMTINKIIPDETVQNVLNIKQNHAQFGTSVAGSVAHEKNYDQGLTGEEATANFGLDYGGYKDGTLKADGTAADKYAHSSYVYDTAADDKGRTLKAVPNVFYMKIAIPDENLDGVKVPVHGNVKNWAESKLLDIQTTIGDPVLLPKLAEETGAKDSAEMLTSLSKKIEILTQFIEKAKVDDGMLTTLTADQKKNKEDPLTNMGMTKPSSRLQTSFGTVNQEYHIARFNVPEGSGLWLKDATGVDTLVGQFIPNPANSNKLEWGKLKEVLIGQKLGENEALRSGKDPTGTDTSPSFLQNLMARMQGIADWFQ</sequence>
<dbReference type="RefSeq" id="WP_190580996.1">
    <property type="nucleotide sequence ID" value="NZ_CAWPQU010000040.1"/>
</dbReference>
<comment type="caution">
    <text evidence="3">The sequence shown here is derived from an EMBL/GenBank/DDBJ whole genome shotgun (WGS) entry which is preliminary data.</text>
</comment>
<feature type="compositionally biased region" description="Polar residues" evidence="1">
    <location>
        <begin position="10"/>
        <end position="24"/>
    </location>
</feature>
<evidence type="ECO:0000256" key="1">
    <source>
        <dbReference type="SAM" id="MobiDB-lite"/>
    </source>
</evidence>
<feature type="region of interest" description="Disordered" evidence="1">
    <location>
        <begin position="118"/>
        <end position="171"/>
    </location>
</feature>
<proteinExistence type="predicted"/>
<evidence type="ECO:0000313" key="3">
    <source>
        <dbReference type="EMBL" id="MBD2319234.1"/>
    </source>
</evidence>
<keyword evidence="4" id="KW-1185">Reference proteome</keyword>
<dbReference type="InterPro" id="IPR025295">
    <property type="entry name" value="eCIS_core_dom"/>
</dbReference>
<dbReference type="Pfam" id="PF13699">
    <property type="entry name" value="eCIS_core"/>
    <property type="match status" value="1"/>
</dbReference>
<feature type="compositionally biased region" description="Basic and acidic residues" evidence="1">
    <location>
        <begin position="39"/>
        <end position="50"/>
    </location>
</feature>
<feature type="compositionally biased region" description="Polar residues" evidence="1">
    <location>
        <begin position="118"/>
        <end position="127"/>
    </location>
</feature>
<feature type="region of interest" description="Disordered" evidence="1">
    <location>
        <begin position="1"/>
        <end position="55"/>
    </location>
</feature>
<name>A0ABR8CF23_9CYAN</name>
<accession>A0ABR8CF23</accession>
<protein>
    <submittedName>
        <fullName evidence="3">DUF4157 domain-containing protein</fullName>
    </submittedName>
</protein>
<dbReference type="EMBL" id="JACJQY010000045">
    <property type="protein sequence ID" value="MBD2319234.1"/>
    <property type="molecule type" value="Genomic_DNA"/>
</dbReference>
<evidence type="ECO:0000259" key="2">
    <source>
        <dbReference type="Pfam" id="PF13699"/>
    </source>
</evidence>
<gene>
    <name evidence="3" type="ORF">H6G05_20610</name>
</gene>
<dbReference type="Proteomes" id="UP000618445">
    <property type="component" value="Unassembled WGS sequence"/>
</dbReference>
<reference evidence="3 4" key="1">
    <citation type="journal article" date="2020" name="ISME J.">
        <title>Comparative genomics reveals insights into cyanobacterial evolution and habitat adaptation.</title>
        <authorList>
            <person name="Chen M.Y."/>
            <person name="Teng W.K."/>
            <person name="Zhao L."/>
            <person name="Hu C.X."/>
            <person name="Zhou Y.K."/>
            <person name="Han B.P."/>
            <person name="Song L.R."/>
            <person name="Shu W.S."/>
        </authorList>
    </citation>
    <scope>NUCLEOTIDE SEQUENCE [LARGE SCALE GENOMIC DNA]</scope>
    <source>
        <strain evidence="3 4">FACHB-1050</strain>
    </source>
</reference>
<feature type="compositionally biased region" description="Polar residues" evidence="1">
    <location>
        <begin position="156"/>
        <end position="171"/>
    </location>
</feature>